<dbReference type="InterPro" id="IPR036676">
    <property type="entry name" value="PurM-like_C_sf"/>
</dbReference>
<proteinExistence type="predicted"/>
<dbReference type="GO" id="GO:0005524">
    <property type="term" value="F:ATP binding"/>
    <property type="evidence" value="ECO:0007669"/>
    <property type="project" value="UniProtKB-KW"/>
</dbReference>
<reference evidence="9" key="1">
    <citation type="submission" date="2019-09" db="EMBL/GenBank/DDBJ databases">
        <title>Characterisation of the sponge microbiome using genome-centric metagenomics.</title>
        <authorList>
            <person name="Engelberts J.P."/>
            <person name="Robbins S.J."/>
            <person name="De Goeij J.M."/>
            <person name="Aranda M."/>
            <person name="Bell S.C."/>
            <person name="Webster N.S."/>
        </authorList>
    </citation>
    <scope>NUCLEOTIDE SEQUENCE</scope>
    <source>
        <strain evidence="9">SB0664_bin_27</strain>
    </source>
</reference>
<dbReference type="InterPro" id="IPR004536">
    <property type="entry name" value="SPS/SelD"/>
</dbReference>
<dbReference type="EMBL" id="VXRG01000058">
    <property type="protein sequence ID" value="MXY93114.1"/>
    <property type="molecule type" value="Genomic_DNA"/>
</dbReference>
<keyword evidence="3 9" id="KW-0418">Kinase</keyword>
<evidence type="ECO:0000259" key="8">
    <source>
        <dbReference type="Pfam" id="PF02769"/>
    </source>
</evidence>
<evidence type="ECO:0000256" key="6">
    <source>
        <dbReference type="SAM" id="MobiDB-lite"/>
    </source>
</evidence>
<keyword evidence="4" id="KW-0067">ATP-binding</keyword>
<dbReference type="CDD" id="cd02195">
    <property type="entry name" value="SelD"/>
    <property type="match status" value="1"/>
</dbReference>
<gene>
    <name evidence="9" type="primary">selD</name>
    <name evidence="9" type="ORF">F4Y42_06635</name>
</gene>
<keyword evidence="1 9" id="KW-0808">Transferase</keyword>
<evidence type="ECO:0000313" key="9">
    <source>
        <dbReference type="EMBL" id="MXY93114.1"/>
    </source>
</evidence>
<organism evidence="9">
    <name type="scientific">Caldilineaceae bacterium SB0664_bin_27</name>
    <dbReference type="NCBI Taxonomy" id="2605260"/>
    <lineage>
        <taxon>Bacteria</taxon>
        <taxon>Bacillati</taxon>
        <taxon>Chloroflexota</taxon>
        <taxon>Caldilineae</taxon>
        <taxon>Caldilineales</taxon>
        <taxon>Caldilineaceae</taxon>
    </lineage>
</organism>
<feature type="domain" description="PurM-like N-terminal" evidence="7">
    <location>
        <begin position="21"/>
        <end position="127"/>
    </location>
</feature>
<comment type="caution">
    <text evidence="9">The sequence shown here is derived from an EMBL/GenBank/DDBJ whole genome shotgun (WGS) entry which is preliminary data.</text>
</comment>
<dbReference type="Gene3D" id="3.90.650.10">
    <property type="entry name" value="PurM-like C-terminal domain"/>
    <property type="match status" value="1"/>
</dbReference>
<evidence type="ECO:0000256" key="3">
    <source>
        <dbReference type="ARBA" id="ARBA00022777"/>
    </source>
</evidence>
<evidence type="ECO:0000256" key="5">
    <source>
        <dbReference type="ARBA" id="ARBA00023266"/>
    </source>
</evidence>
<dbReference type="Pfam" id="PF02769">
    <property type="entry name" value="AIRS_C"/>
    <property type="match status" value="1"/>
</dbReference>
<feature type="region of interest" description="Disordered" evidence="6">
    <location>
        <begin position="165"/>
        <end position="185"/>
    </location>
</feature>
<dbReference type="AlphaFoldDB" id="A0A6B0YPV7"/>
<dbReference type="EC" id="2.7.9.3" evidence="9"/>
<sequence length="342" mass="35501">MAAVFPQTEYPDVLIGLGKPDDAAVYRLDDERVLIQTTDFFTPIVDDPWLYGAIAAANSMSDVYAMGGEVSVCLNIAGFPEDLPVEVVGEILAGGAAKVQEADAAIAGGHTVTNPEPFYGLSVTGVASAASLFRKGSAEAGDHLVLTKPLGTGIITTAAKLTGSAESPASRKARRALGKPDIQPSHLEDAIGSMTRLNRASACAGRAAGVRSGTDITGFGLLGHAVELATASAADAPIQLQIEAGSVPALPGAFDYIKAGYLTRGSVRNPEHFGGHVAAANGVSAAHKTLLWEAETSGGLLLAVPPSGLGRFRDVCEREEQFFWEIGTVQPAREDEPVIRLL</sequence>
<keyword evidence="5" id="KW-0711">Selenium</keyword>
<dbReference type="Gene3D" id="3.30.1330.10">
    <property type="entry name" value="PurM-like, N-terminal domain"/>
    <property type="match status" value="1"/>
</dbReference>
<evidence type="ECO:0000259" key="7">
    <source>
        <dbReference type="Pfam" id="PF00586"/>
    </source>
</evidence>
<keyword evidence="2" id="KW-0547">Nucleotide-binding</keyword>
<feature type="domain" description="PurM-like C-terminal" evidence="8">
    <location>
        <begin position="139"/>
        <end position="336"/>
    </location>
</feature>
<accession>A0A6B0YPV7</accession>
<evidence type="ECO:0000256" key="1">
    <source>
        <dbReference type="ARBA" id="ARBA00022679"/>
    </source>
</evidence>
<dbReference type="GO" id="GO:0016260">
    <property type="term" value="P:selenocysteine biosynthetic process"/>
    <property type="evidence" value="ECO:0007669"/>
    <property type="project" value="TreeGrafter"/>
</dbReference>
<dbReference type="Pfam" id="PF00586">
    <property type="entry name" value="AIRS"/>
    <property type="match status" value="1"/>
</dbReference>
<dbReference type="InterPro" id="IPR036921">
    <property type="entry name" value="PurM-like_N_sf"/>
</dbReference>
<dbReference type="SUPFAM" id="SSF55326">
    <property type="entry name" value="PurM N-terminal domain-like"/>
    <property type="match status" value="1"/>
</dbReference>
<name>A0A6B0YPV7_9CHLR</name>
<dbReference type="NCBIfam" id="TIGR00476">
    <property type="entry name" value="selD"/>
    <property type="match status" value="1"/>
</dbReference>
<dbReference type="InterPro" id="IPR016188">
    <property type="entry name" value="PurM-like_N"/>
</dbReference>
<dbReference type="PANTHER" id="PTHR10256">
    <property type="entry name" value="SELENIDE, WATER DIKINASE"/>
    <property type="match status" value="1"/>
</dbReference>
<dbReference type="GO" id="GO:0004756">
    <property type="term" value="F:selenide, water dikinase activity"/>
    <property type="evidence" value="ECO:0007669"/>
    <property type="project" value="UniProtKB-EC"/>
</dbReference>
<dbReference type="GO" id="GO:0005737">
    <property type="term" value="C:cytoplasm"/>
    <property type="evidence" value="ECO:0007669"/>
    <property type="project" value="TreeGrafter"/>
</dbReference>
<dbReference type="InterPro" id="IPR010918">
    <property type="entry name" value="PurM-like_C_dom"/>
</dbReference>
<evidence type="ECO:0000256" key="2">
    <source>
        <dbReference type="ARBA" id="ARBA00022741"/>
    </source>
</evidence>
<protein>
    <submittedName>
        <fullName evidence="9">Selenide, water dikinase SelD</fullName>
        <ecNumber evidence="9">2.7.9.3</ecNumber>
    </submittedName>
</protein>
<evidence type="ECO:0000256" key="4">
    <source>
        <dbReference type="ARBA" id="ARBA00022840"/>
    </source>
</evidence>
<dbReference type="PANTHER" id="PTHR10256:SF0">
    <property type="entry name" value="INACTIVE SELENIDE, WATER DIKINASE-LIKE PROTEIN-RELATED"/>
    <property type="match status" value="1"/>
</dbReference>
<dbReference type="SUPFAM" id="SSF56042">
    <property type="entry name" value="PurM C-terminal domain-like"/>
    <property type="match status" value="1"/>
</dbReference>
<dbReference type="PIRSF" id="PIRSF036407">
    <property type="entry name" value="Selenphspht_syn"/>
    <property type="match status" value="1"/>
</dbReference>